<feature type="domain" description="Malonyl-CoA:ACP transacylase (MAT)" evidence="2">
    <location>
        <begin position="8"/>
        <end position="303"/>
    </location>
</feature>
<sequence length="320" mass="37070">MNKPIVFMFSGQGSQYYQMGKELYEKNENFHYWMNYCSKIYEPLIHASLVEIIYMERPDRFEPFDKTIYTHPAIFIFEYSLYQTILSLGIKPGYLLGYSLGEYVASVVAGVLSLEDAIALVHKNAELTINLTPNASMMAILTNYKFFKQNTERFSDTTIAGINYDNHFVITSDHGKLEKIKSFLDEIDISAQILPVSHGFHSYRMDPIENEFKQFLKCLSFLEITIPIISPLYQRLLKHDDIHVDYYYQITRQPINFLATIESWERNGDFTYIDIGPSGTLANFVKQIIKNESGSKSLTTIDMFGRDLNNIKRLQSVLNQ</sequence>
<gene>
    <name evidence="3" type="ORF">SCALIN_C10_0013</name>
</gene>
<dbReference type="PANTHER" id="PTHR45681:SF6">
    <property type="entry name" value="POLYKETIDE SYNTHASE 37"/>
    <property type="match status" value="1"/>
</dbReference>
<dbReference type="InterPro" id="IPR014043">
    <property type="entry name" value="Acyl_transferase_dom"/>
</dbReference>
<dbReference type="PANTHER" id="PTHR45681">
    <property type="entry name" value="POLYKETIDE SYNTHASE 44-RELATED"/>
    <property type="match status" value="1"/>
</dbReference>
<proteinExistence type="predicted"/>
<dbReference type="SMART" id="SM00827">
    <property type="entry name" value="PKS_AT"/>
    <property type="match status" value="1"/>
</dbReference>
<dbReference type="InterPro" id="IPR016035">
    <property type="entry name" value="Acyl_Trfase/lysoPLipase"/>
</dbReference>
<dbReference type="Gene3D" id="3.30.70.3290">
    <property type="match status" value="1"/>
</dbReference>
<dbReference type="InterPro" id="IPR050444">
    <property type="entry name" value="Polyketide_Synthase"/>
</dbReference>
<evidence type="ECO:0000256" key="1">
    <source>
        <dbReference type="ARBA" id="ARBA00022679"/>
    </source>
</evidence>
<dbReference type="OrthoDB" id="219272at2"/>
<dbReference type="SUPFAM" id="SSF52151">
    <property type="entry name" value="FabD/lysophospholipase-like"/>
    <property type="match status" value="1"/>
</dbReference>
<dbReference type="InterPro" id="IPR001227">
    <property type="entry name" value="Ac_transferase_dom_sf"/>
</dbReference>
<keyword evidence="1" id="KW-0808">Transferase</keyword>
<evidence type="ECO:0000313" key="3">
    <source>
        <dbReference type="EMBL" id="GAX60253.1"/>
    </source>
</evidence>
<reference evidence="4" key="1">
    <citation type="journal article" date="2017" name="Environ. Microbiol. Rep.">
        <title>Genetic Diversity of Marine Anaerobic Ammonium-Oxidizing Bacteria as Revealed by Genomic and Proteomic Analyses of 'Candidatus Scalindua japonica'.</title>
        <authorList>
            <person name="Oshiki M."/>
            <person name="Mizuto K."/>
            <person name="Kimura Z."/>
            <person name="Kindaichi T."/>
            <person name="Satoh H."/>
            <person name="Okabe S."/>
        </authorList>
    </citation>
    <scope>NUCLEOTIDE SEQUENCE [LARGE SCALE GENOMIC DNA]</scope>
    <source>
        <strain evidence="4">husup-a2</strain>
    </source>
</reference>
<dbReference type="GO" id="GO:0016740">
    <property type="term" value="F:transferase activity"/>
    <property type="evidence" value="ECO:0007669"/>
    <property type="project" value="UniProtKB-KW"/>
</dbReference>
<organism evidence="3 4">
    <name type="scientific">Candidatus Scalindua japonica</name>
    <dbReference type="NCBI Taxonomy" id="1284222"/>
    <lineage>
        <taxon>Bacteria</taxon>
        <taxon>Pseudomonadati</taxon>
        <taxon>Planctomycetota</taxon>
        <taxon>Candidatus Brocadiia</taxon>
        <taxon>Candidatus Brocadiales</taxon>
        <taxon>Candidatus Scalinduaceae</taxon>
        <taxon>Candidatus Scalindua</taxon>
    </lineage>
</organism>
<dbReference type="EMBL" id="BAOS01000010">
    <property type="protein sequence ID" value="GAX60253.1"/>
    <property type="molecule type" value="Genomic_DNA"/>
</dbReference>
<dbReference type="Proteomes" id="UP000218542">
    <property type="component" value="Unassembled WGS sequence"/>
</dbReference>
<comment type="caution">
    <text evidence="3">The sequence shown here is derived from an EMBL/GenBank/DDBJ whole genome shotgun (WGS) entry which is preliminary data.</text>
</comment>
<dbReference type="Pfam" id="PF00698">
    <property type="entry name" value="Acyl_transf_1"/>
    <property type="match status" value="1"/>
</dbReference>
<dbReference type="AlphaFoldDB" id="A0A286TWH8"/>
<dbReference type="RefSeq" id="WP_096893540.1">
    <property type="nucleotide sequence ID" value="NZ_BAOS01000010.1"/>
</dbReference>
<name>A0A286TWH8_9BACT</name>
<accession>A0A286TWH8</accession>
<protein>
    <recommendedName>
        <fullName evidence="2">Malonyl-CoA:ACP transacylase (MAT) domain-containing protein</fullName>
    </recommendedName>
</protein>
<keyword evidence="4" id="KW-1185">Reference proteome</keyword>
<evidence type="ECO:0000313" key="4">
    <source>
        <dbReference type="Proteomes" id="UP000218542"/>
    </source>
</evidence>
<evidence type="ECO:0000259" key="2">
    <source>
        <dbReference type="SMART" id="SM00827"/>
    </source>
</evidence>
<dbReference type="Gene3D" id="3.40.366.10">
    <property type="entry name" value="Malonyl-Coenzyme A Acyl Carrier Protein, domain 2"/>
    <property type="match status" value="1"/>
</dbReference>